<gene>
    <name evidence="2" type="primary">npa</name>
    <name evidence="2" type="ORF">HLRTI_000389</name>
</gene>
<protein>
    <submittedName>
        <fullName evidence="2">Neutral proteinase</fullName>
    </submittedName>
</protein>
<dbReference type="AlphaFoldDB" id="U2E6X2"/>
<feature type="region of interest" description="Disordered" evidence="1">
    <location>
        <begin position="37"/>
        <end position="72"/>
    </location>
</feature>
<sequence length="72" mass="8173">CQCGFEGHADLTASETFLKRHTTKEVRPMARPVRFEWDDHNWSESPRSHRPKEQRTDPSTVHPGGNVASGES</sequence>
<evidence type="ECO:0000313" key="3">
    <source>
        <dbReference type="Proteomes" id="UP000003861"/>
    </source>
</evidence>
<comment type="caution">
    <text evidence="2">The sequence shown here is derived from an EMBL/GenBank/DDBJ whole genome shotgun (WGS) entry which is preliminary data.</text>
</comment>
<evidence type="ECO:0000256" key="1">
    <source>
        <dbReference type="SAM" id="MobiDB-lite"/>
    </source>
</evidence>
<dbReference type="Proteomes" id="UP000003861">
    <property type="component" value="Unassembled WGS sequence"/>
</dbReference>
<accession>U2E6X2</accession>
<feature type="non-terminal residue" evidence="2">
    <location>
        <position position="1"/>
    </location>
</feature>
<dbReference type="EMBL" id="AFNT02000002">
    <property type="protein sequence ID" value="ERJ07636.1"/>
    <property type="molecule type" value="Genomic_DNA"/>
</dbReference>
<name>U2E6X2_9EURY</name>
<proteinExistence type="predicted"/>
<evidence type="ECO:0000313" key="2">
    <source>
        <dbReference type="EMBL" id="ERJ07636.1"/>
    </source>
</evidence>
<reference evidence="2 3" key="2">
    <citation type="journal article" date="2013" name="PLoS ONE">
        <title>INDIGO - INtegrated Data Warehouse of MIcrobial GenOmes with Examples from the Red Sea Extremophiles.</title>
        <authorList>
            <person name="Alam I."/>
            <person name="Antunes A."/>
            <person name="Kamau A.A."/>
            <person name="Ba Alawi W."/>
            <person name="Kalkatawi M."/>
            <person name="Stingl U."/>
            <person name="Bajic V.B."/>
        </authorList>
    </citation>
    <scope>NUCLEOTIDE SEQUENCE [LARGE SCALE GENOMIC DNA]</scope>
    <source>
        <strain evidence="2 3">SARL4B</strain>
    </source>
</reference>
<organism evidence="2 3">
    <name type="scientific">Halorhabdus tiamatea SARL4B</name>
    <dbReference type="NCBI Taxonomy" id="1033806"/>
    <lineage>
        <taxon>Archaea</taxon>
        <taxon>Methanobacteriati</taxon>
        <taxon>Methanobacteriota</taxon>
        <taxon>Stenosarchaea group</taxon>
        <taxon>Halobacteria</taxon>
        <taxon>Halobacteriales</taxon>
        <taxon>Haloarculaceae</taxon>
        <taxon>Halorhabdus</taxon>
    </lineage>
</organism>
<dbReference type="eggNOG" id="arCOG00679">
    <property type="taxonomic scope" value="Archaea"/>
</dbReference>
<reference evidence="2 3" key="1">
    <citation type="journal article" date="2011" name="J. Bacteriol.">
        <title>Genome sequence of Halorhabdus tiamatea, the first archaeon isolated from a deep-sea anoxic brine lake.</title>
        <authorList>
            <person name="Antunes A."/>
            <person name="Alam I."/>
            <person name="Bajic V.B."/>
            <person name="Stingl U."/>
        </authorList>
    </citation>
    <scope>NUCLEOTIDE SEQUENCE [LARGE SCALE GENOMIC DNA]</scope>
    <source>
        <strain evidence="2 3">SARL4B</strain>
    </source>
</reference>
<dbReference type="STRING" id="1033806.HTIA_1278"/>